<keyword evidence="9" id="KW-0378">Hydrolase</keyword>
<protein>
    <recommendedName>
        <fullName evidence="5">Aminopeptidase N</fullName>
        <ecNumber evidence="4">3.4.11.2</ecNumber>
    </recommendedName>
</protein>
<evidence type="ECO:0000256" key="9">
    <source>
        <dbReference type="ARBA" id="ARBA00022801"/>
    </source>
</evidence>
<evidence type="ECO:0000256" key="3">
    <source>
        <dbReference type="ARBA" id="ARBA00010136"/>
    </source>
</evidence>
<keyword evidence="12" id="KW-0732">Signal</keyword>
<dbReference type="PANTHER" id="PTHR11533">
    <property type="entry name" value="PROTEASE M1 ZINC METALLOPROTEASE"/>
    <property type="match status" value="1"/>
</dbReference>
<dbReference type="PANTHER" id="PTHR11533:SF174">
    <property type="entry name" value="PUROMYCIN-SENSITIVE AMINOPEPTIDASE-RELATED"/>
    <property type="match status" value="1"/>
</dbReference>
<dbReference type="GO" id="GO:0070006">
    <property type="term" value="F:metalloaminopeptidase activity"/>
    <property type="evidence" value="ECO:0007669"/>
    <property type="project" value="TreeGrafter"/>
</dbReference>
<dbReference type="GO" id="GO:0042277">
    <property type="term" value="F:peptide binding"/>
    <property type="evidence" value="ECO:0007669"/>
    <property type="project" value="TreeGrafter"/>
</dbReference>
<dbReference type="GO" id="GO:0016020">
    <property type="term" value="C:membrane"/>
    <property type="evidence" value="ECO:0007669"/>
    <property type="project" value="TreeGrafter"/>
</dbReference>
<dbReference type="SUPFAM" id="SSF63737">
    <property type="entry name" value="Leukotriene A4 hydrolase N-terminal domain"/>
    <property type="match status" value="1"/>
</dbReference>
<evidence type="ECO:0000256" key="1">
    <source>
        <dbReference type="ARBA" id="ARBA00000098"/>
    </source>
</evidence>
<dbReference type="AlphaFoldDB" id="A0A1G8B724"/>
<dbReference type="EMBL" id="FNBN01000010">
    <property type="protein sequence ID" value="SDH28986.1"/>
    <property type="molecule type" value="Genomic_DNA"/>
</dbReference>
<dbReference type="GO" id="GO:0008270">
    <property type="term" value="F:zinc ion binding"/>
    <property type="evidence" value="ECO:0007669"/>
    <property type="project" value="InterPro"/>
</dbReference>
<dbReference type="InterPro" id="IPR027268">
    <property type="entry name" value="Peptidase_M4/M1_CTD_sf"/>
</dbReference>
<dbReference type="GO" id="GO:0005615">
    <property type="term" value="C:extracellular space"/>
    <property type="evidence" value="ECO:0007669"/>
    <property type="project" value="TreeGrafter"/>
</dbReference>
<dbReference type="STRING" id="104663.SAMN04488121_110170"/>
<evidence type="ECO:0000256" key="6">
    <source>
        <dbReference type="ARBA" id="ARBA00022438"/>
    </source>
</evidence>
<evidence type="ECO:0000259" key="13">
    <source>
        <dbReference type="Pfam" id="PF01433"/>
    </source>
</evidence>
<proteinExistence type="inferred from homology"/>
<evidence type="ECO:0000313" key="15">
    <source>
        <dbReference type="EMBL" id="SDH28986.1"/>
    </source>
</evidence>
<comment type="catalytic activity">
    <reaction evidence="1">
        <text>Release of an N-terminal amino acid, Xaa-|-Yaa- from a peptide, amide or arylamide. Xaa is preferably Ala, but may be most amino acids including Pro (slow action). When a terminal hydrophobic residue is followed by a prolyl residue, the two may be released as an intact Xaa-Pro dipeptide.</text>
        <dbReference type="EC" id="3.4.11.2"/>
    </reaction>
</comment>
<evidence type="ECO:0000256" key="2">
    <source>
        <dbReference type="ARBA" id="ARBA00001947"/>
    </source>
</evidence>
<dbReference type="GO" id="GO:0043171">
    <property type="term" value="P:peptide catabolic process"/>
    <property type="evidence" value="ECO:0007669"/>
    <property type="project" value="TreeGrafter"/>
</dbReference>
<dbReference type="GO" id="GO:0016285">
    <property type="term" value="F:alanyl aminopeptidase activity"/>
    <property type="evidence" value="ECO:0007669"/>
    <property type="project" value="UniProtKB-EC"/>
</dbReference>
<dbReference type="InterPro" id="IPR011989">
    <property type="entry name" value="ARM-like"/>
</dbReference>
<keyword evidence="8" id="KW-0479">Metal-binding</keyword>
<comment type="cofactor">
    <cofactor evidence="2">
        <name>Zn(2+)</name>
        <dbReference type="ChEBI" id="CHEBI:29105"/>
    </cofactor>
</comment>
<keyword evidence="6 15" id="KW-0031">Aminopeptidase</keyword>
<sequence length="828" mass="94593">MKNFLFVLWMSCYLPVTAQVSATTDTLWKQQFRGSEARINDLVHVRLELKPDFVSRSMAGKAWITLKPHFYPTDSLCLDAKKMVIEKVGIVSDKGDITPLKYIYKDSARLYIRLNKLYAGNEKYQVYIAYKARDNEERTDNASVEPAYKGLHFINPDGKDKEVPAQCWTHGQTEYTSYWAPVIDRPNQRATTEIALTVPAKFVSLSNGTLAGKQDNPDGTRTDRWKMEQPHAPFLFFIGAGDFKLITDKYKNIPVSYYIPTAYESTANRIFGRTPAIMEFFSEKFGMEYPWSKLSLITGHQFGAAGMENTTAVLFTDNMLKNERQLTDETADEDVIVHEIAHQWLGDLVTPESWSNLFLSEAFATYSEYLWKEHVYGKEVAEQDIYKLLSKYTEDPRNSKKALARHYYRYRESLFDAVSYNKGACVLHLLRNYVGDDAFFQAVKLYLKRYSFQSVEASDLREAFEEVTGQDLNWFWNQWFYNPGHPVLDINYSYNDVKKEVMVTVSQTQQTGSIFKLPVYIDVYTGGQKQRHKVWVDNNQATFSFPADQKPTLVNFDGDRTLVCERKENKTTAEYVFQYQYSDKQADKIDAVVYALQHTSDGDAAKFLLAVIQDDKASYRYKELILKAFKSSGVPDNFVGETEKIAAGSKHASNRALAAELLGNLRQQKYIPLFEQALKDSSYTVAGAALNALAKIDQARAIAVLPDLRKDNRGALSAAIAKVEVFTKTDADFDNMYATFTSQDLRAAYDENFNTMFNFITYMKGVKDMDHFKKAVGAVMAFRTRITPYSMELKGMIDDALLAVKTSKQEQGVKDHVKLIEKELHDSK</sequence>
<reference evidence="16" key="1">
    <citation type="submission" date="2016-10" db="EMBL/GenBank/DDBJ databases">
        <authorList>
            <person name="Varghese N."/>
            <person name="Submissions S."/>
        </authorList>
    </citation>
    <scope>NUCLEOTIDE SEQUENCE [LARGE SCALE GENOMIC DNA]</scope>
    <source>
        <strain evidence="16">DSM 527</strain>
    </source>
</reference>
<dbReference type="GO" id="GO:0006508">
    <property type="term" value="P:proteolysis"/>
    <property type="evidence" value="ECO:0007669"/>
    <property type="project" value="UniProtKB-KW"/>
</dbReference>
<evidence type="ECO:0000256" key="12">
    <source>
        <dbReference type="SAM" id="SignalP"/>
    </source>
</evidence>
<evidence type="ECO:0000259" key="14">
    <source>
        <dbReference type="Pfam" id="PF17900"/>
    </source>
</evidence>
<dbReference type="SUPFAM" id="SSF48371">
    <property type="entry name" value="ARM repeat"/>
    <property type="match status" value="1"/>
</dbReference>
<evidence type="ECO:0000256" key="4">
    <source>
        <dbReference type="ARBA" id="ARBA00012564"/>
    </source>
</evidence>
<evidence type="ECO:0000256" key="10">
    <source>
        <dbReference type="ARBA" id="ARBA00022833"/>
    </source>
</evidence>
<dbReference type="InterPro" id="IPR045357">
    <property type="entry name" value="Aminopeptidase_N-like_N"/>
</dbReference>
<gene>
    <name evidence="15" type="ORF">SAMN04488121_110170</name>
</gene>
<accession>A0A1G8B724</accession>
<dbReference type="CDD" id="cd09603">
    <property type="entry name" value="M1_APN_like"/>
    <property type="match status" value="1"/>
</dbReference>
<dbReference type="Proteomes" id="UP000199045">
    <property type="component" value="Unassembled WGS sequence"/>
</dbReference>
<name>A0A1G8B724_CHIFI</name>
<feature type="signal peptide" evidence="12">
    <location>
        <begin position="1"/>
        <end position="18"/>
    </location>
</feature>
<evidence type="ECO:0000256" key="8">
    <source>
        <dbReference type="ARBA" id="ARBA00022723"/>
    </source>
</evidence>
<organism evidence="15 16">
    <name type="scientific">Chitinophaga filiformis</name>
    <name type="common">Myxococcus filiformis</name>
    <name type="synonym">Flexibacter filiformis</name>
    <dbReference type="NCBI Taxonomy" id="104663"/>
    <lineage>
        <taxon>Bacteria</taxon>
        <taxon>Pseudomonadati</taxon>
        <taxon>Bacteroidota</taxon>
        <taxon>Chitinophagia</taxon>
        <taxon>Chitinophagales</taxon>
        <taxon>Chitinophagaceae</taxon>
        <taxon>Chitinophaga</taxon>
    </lineage>
</organism>
<dbReference type="Gene3D" id="2.60.40.1730">
    <property type="entry name" value="tricorn interacting facor f3 domain"/>
    <property type="match status" value="1"/>
</dbReference>
<dbReference type="InterPro" id="IPR001930">
    <property type="entry name" value="Peptidase_M1"/>
</dbReference>
<dbReference type="Pfam" id="PF01433">
    <property type="entry name" value="Peptidase_M1"/>
    <property type="match status" value="1"/>
</dbReference>
<comment type="similarity">
    <text evidence="3">Belongs to the peptidase M1 family.</text>
</comment>
<keyword evidence="11" id="KW-0482">Metalloprotease</keyword>
<feature type="domain" description="Peptidase M1 membrane alanine aminopeptidase" evidence="13">
    <location>
        <begin position="274"/>
        <end position="479"/>
    </location>
</feature>
<dbReference type="PRINTS" id="PR00756">
    <property type="entry name" value="ALADIPTASE"/>
</dbReference>
<dbReference type="InterPro" id="IPR050344">
    <property type="entry name" value="Peptidase_M1_aminopeptidases"/>
</dbReference>
<dbReference type="EC" id="3.4.11.2" evidence="4"/>
<dbReference type="GO" id="GO:0005737">
    <property type="term" value="C:cytoplasm"/>
    <property type="evidence" value="ECO:0007669"/>
    <property type="project" value="TreeGrafter"/>
</dbReference>
<evidence type="ECO:0000313" key="16">
    <source>
        <dbReference type="Proteomes" id="UP000199045"/>
    </source>
</evidence>
<dbReference type="SUPFAM" id="SSF55486">
    <property type="entry name" value="Metalloproteases ('zincins'), catalytic domain"/>
    <property type="match status" value="1"/>
</dbReference>
<dbReference type="Gene3D" id="1.10.390.10">
    <property type="entry name" value="Neutral Protease Domain 2"/>
    <property type="match status" value="1"/>
</dbReference>
<dbReference type="Gene3D" id="1.25.10.10">
    <property type="entry name" value="Leucine-rich Repeat Variant"/>
    <property type="match status" value="1"/>
</dbReference>
<evidence type="ECO:0000256" key="7">
    <source>
        <dbReference type="ARBA" id="ARBA00022670"/>
    </source>
</evidence>
<dbReference type="InterPro" id="IPR014782">
    <property type="entry name" value="Peptidase_M1_dom"/>
</dbReference>
<dbReference type="Pfam" id="PF13646">
    <property type="entry name" value="HEAT_2"/>
    <property type="match status" value="1"/>
</dbReference>
<dbReference type="InterPro" id="IPR042097">
    <property type="entry name" value="Aminopeptidase_N-like_N_sf"/>
</dbReference>
<feature type="chain" id="PRO_5011551899" description="Aminopeptidase N" evidence="12">
    <location>
        <begin position="19"/>
        <end position="828"/>
    </location>
</feature>
<dbReference type="RefSeq" id="WP_176842475.1">
    <property type="nucleotide sequence ID" value="NZ_FNBN01000010.1"/>
</dbReference>
<keyword evidence="10" id="KW-0862">Zinc</keyword>
<dbReference type="Pfam" id="PF17900">
    <property type="entry name" value="Peptidase_M1_N"/>
    <property type="match status" value="1"/>
</dbReference>
<keyword evidence="7" id="KW-0645">Protease</keyword>
<feature type="domain" description="Aminopeptidase N-like N-terminal" evidence="14">
    <location>
        <begin position="44"/>
        <end position="231"/>
    </location>
</feature>
<evidence type="ECO:0000256" key="5">
    <source>
        <dbReference type="ARBA" id="ARBA00015611"/>
    </source>
</evidence>
<evidence type="ECO:0000256" key="11">
    <source>
        <dbReference type="ARBA" id="ARBA00023049"/>
    </source>
</evidence>
<dbReference type="InterPro" id="IPR016024">
    <property type="entry name" value="ARM-type_fold"/>
</dbReference>